<dbReference type="InterPro" id="IPR052524">
    <property type="entry name" value="MFS_Cyanate_Porter"/>
</dbReference>
<keyword evidence="3 6" id="KW-0812">Transmembrane</keyword>
<evidence type="ECO:0000313" key="8">
    <source>
        <dbReference type="EMBL" id="MDU0200946.1"/>
    </source>
</evidence>
<keyword evidence="2" id="KW-0813">Transport</keyword>
<evidence type="ECO:0000256" key="6">
    <source>
        <dbReference type="SAM" id="Phobius"/>
    </source>
</evidence>
<feature type="transmembrane region" description="Helical" evidence="6">
    <location>
        <begin position="257"/>
        <end position="276"/>
    </location>
</feature>
<feature type="domain" description="Major facilitator superfamily (MFS) profile" evidence="7">
    <location>
        <begin position="18"/>
        <end position="404"/>
    </location>
</feature>
<sequence length="417" mass="45145">MKHLQPAAHIKSSTNLTLGWLVVLGIILVAANQRAPITSVGPLISYIRESTGISNTVAGMLTTVPLLAFAFMSPFAPKLARRYGTERVIFSALIFLFLGTVCRSLHGAGTLFAGTILIGLAISVCNVLIPSLVKRDFSHQVGLMTGVYSVSMNLCGALASGISIPLARDAGFGWQGALVCWCMMTILAMISWFPRLRNTKPATAVVTVVANDKKPNLWRSKLAWQVTAFMGLQSIIFYMLAAWLPEILVSRGMSEDVGGWMLSLLQFSMLPFTLLVPIIAGRMRNQRPLVLLTAVLYLLGIGGLFMNTNALVPLCAIIIGIAGAFSFTLAMIFFSLRTRTVQEAAELSGMAQTVGYIMAAIGPMLFGWLHDITGTWDLPLMLLIVASLLIFAFGMGAARNRFVNSQESEPTEKYSVS</sequence>
<evidence type="ECO:0000256" key="3">
    <source>
        <dbReference type="ARBA" id="ARBA00022692"/>
    </source>
</evidence>
<evidence type="ECO:0000256" key="5">
    <source>
        <dbReference type="ARBA" id="ARBA00023136"/>
    </source>
</evidence>
<reference evidence="8 9" key="1">
    <citation type="submission" date="2023-10" db="EMBL/GenBank/DDBJ databases">
        <title>Paenibacillus strain PFR10 Genome sequencing and assembly.</title>
        <authorList>
            <person name="Kim I."/>
        </authorList>
    </citation>
    <scope>NUCLEOTIDE SEQUENCE [LARGE SCALE GENOMIC DNA]</scope>
    <source>
        <strain evidence="8 9">PFR10</strain>
    </source>
</reference>
<gene>
    <name evidence="8" type="ORF">RQP52_07580</name>
</gene>
<dbReference type="Proteomes" id="UP001260980">
    <property type="component" value="Unassembled WGS sequence"/>
</dbReference>
<feature type="transmembrane region" description="Helical" evidence="6">
    <location>
        <begin position="347"/>
        <end position="366"/>
    </location>
</feature>
<feature type="transmembrane region" description="Helical" evidence="6">
    <location>
        <begin position="52"/>
        <end position="76"/>
    </location>
</feature>
<evidence type="ECO:0000313" key="9">
    <source>
        <dbReference type="Proteomes" id="UP001260980"/>
    </source>
</evidence>
<evidence type="ECO:0000256" key="1">
    <source>
        <dbReference type="ARBA" id="ARBA00004651"/>
    </source>
</evidence>
<dbReference type="RefSeq" id="WP_315951478.1">
    <property type="nucleotide sequence ID" value="NZ_JAWCUD010000002.1"/>
</dbReference>
<protein>
    <submittedName>
        <fullName evidence="8">MFS transporter</fullName>
    </submittedName>
</protein>
<dbReference type="PROSITE" id="PS50850">
    <property type="entry name" value="MFS"/>
    <property type="match status" value="1"/>
</dbReference>
<dbReference type="Pfam" id="PF07690">
    <property type="entry name" value="MFS_1"/>
    <property type="match status" value="1"/>
</dbReference>
<dbReference type="SUPFAM" id="SSF103473">
    <property type="entry name" value="MFS general substrate transporter"/>
    <property type="match status" value="1"/>
</dbReference>
<proteinExistence type="predicted"/>
<feature type="transmembrane region" description="Helical" evidence="6">
    <location>
        <begin position="288"/>
        <end position="305"/>
    </location>
</feature>
<dbReference type="InterPro" id="IPR011701">
    <property type="entry name" value="MFS"/>
</dbReference>
<feature type="transmembrane region" description="Helical" evidence="6">
    <location>
        <begin position="378"/>
        <end position="398"/>
    </location>
</feature>
<dbReference type="InterPro" id="IPR020846">
    <property type="entry name" value="MFS_dom"/>
</dbReference>
<feature type="transmembrane region" description="Helical" evidence="6">
    <location>
        <begin position="88"/>
        <end position="106"/>
    </location>
</feature>
<feature type="transmembrane region" description="Helical" evidence="6">
    <location>
        <begin position="112"/>
        <end position="133"/>
    </location>
</feature>
<keyword evidence="4 6" id="KW-1133">Transmembrane helix</keyword>
<dbReference type="PANTHER" id="PTHR23523:SF2">
    <property type="entry name" value="2-NITROIMIDAZOLE TRANSPORTER"/>
    <property type="match status" value="1"/>
</dbReference>
<dbReference type="InterPro" id="IPR036259">
    <property type="entry name" value="MFS_trans_sf"/>
</dbReference>
<keyword evidence="5 6" id="KW-0472">Membrane</keyword>
<name>A0ABU3R9K2_9BACL</name>
<dbReference type="CDD" id="cd17339">
    <property type="entry name" value="MFS_NIMT_CynX_like"/>
    <property type="match status" value="1"/>
</dbReference>
<organism evidence="8 9">
    <name type="scientific">Paenibacillus violae</name>
    <dbReference type="NCBI Taxonomy" id="3077234"/>
    <lineage>
        <taxon>Bacteria</taxon>
        <taxon>Bacillati</taxon>
        <taxon>Bacillota</taxon>
        <taxon>Bacilli</taxon>
        <taxon>Bacillales</taxon>
        <taxon>Paenibacillaceae</taxon>
        <taxon>Paenibacillus</taxon>
    </lineage>
</organism>
<dbReference type="PANTHER" id="PTHR23523">
    <property type="match status" value="1"/>
</dbReference>
<evidence type="ECO:0000256" key="2">
    <source>
        <dbReference type="ARBA" id="ARBA00022448"/>
    </source>
</evidence>
<feature type="transmembrane region" description="Helical" evidence="6">
    <location>
        <begin position="12"/>
        <end position="32"/>
    </location>
</feature>
<feature type="transmembrane region" description="Helical" evidence="6">
    <location>
        <begin position="311"/>
        <end position="335"/>
    </location>
</feature>
<keyword evidence="9" id="KW-1185">Reference proteome</keyword>
<dbReference type="Gene3D" id="1.20.1250.20">
    <property type="entry name" value="MFS general substrate transporter like domains"/>
    <property type="match status" value="2"/>
</dbReference>
<accession>A0ABU3R9K2</accession>
<feature type="transmembrane region" description="Helical" evidence="6">
    <location>
        <begin position="172"/>
        <end position="193"/>
    </location>
</feature>
<dbReference type="EMBL" id="JAWCUD010000002">
    <property type="protein sequence ID" value="MDU0200946.1"/>
    <property type="molecule type" value="Genomic_DNA"/>
</dbReference>
<comment type="subcellular location">
    <subcellularLocation>
        <location evidence="1">Cell membrane</location>
        <topology evidence="1">Multi-pass membrane protein</topology>
    </subcellularLocation>
</comment>
<feature type="transmembrane region" description="Helical" evidence="6">
    <location>
        <begin position="145"/>
        <end position="166"/>
    </location>
</feature>
<comment type="caution">
    <text evidence="8">The sequence shown here is derived from an EMBL/GenBank/DDBJ whole genome shotgun (WGS) entry which is preliminary data.</text>
</comment>
<evidence type="ECO:0000256" key="4">
    <source>
        <dbReference type="ARBA" id="ARBA00022989"/>
    </source>
</evidence>
<evidence type="ECO:0000259" key="7">
    <source>
        <dbReference type="PROSITE" id="PS50850"/>
    </source>
</evidence>
<feature type="transmembrane region" description="Helical" evidence="6">
    <location>
        <begin position="222"/>
        <end position="245"/>
    </location>
</feature>